<dbReference type="PANTHER" id="PTHR43800:SF1">
    <property type="entry name" value="PEPTIDYL-LYSINE N-ACETYLTRANSFERASE YJAB"/>
    <property type="match status" value="1"/>
</dbReference>
<keyword evidence="5" id="KW-1185">Reference proteome</keyword>
<accession>A0A1W2G7R0</accession>
<dbReference type="InterPro" id="IPR016181">
    <property type="entry name" value="Acyl_CoA_acyltransferase"/>
</dbReference>
<keyword evidence="1 4" id="KW-0808">Transferase</keyword>
<keyword evidence="2" id="KW-0012">Acyltransferase</keyword>
<dbReference type="STRING" id="692418.SAMN04488029_1071"/>
<dbReference type="AlphaFoldDB" id="A0A1W2G7R0"/>
<dbReference type="CDD" id="cd04301">
    <property type="entry name" value="NAT_SF"/>
    <property type="match status" value="1"/>
</dbReference>
<dbReference type="RefSeq" id="WP_084371368.1">
    <property type="nucleotide sequence ID" value="NZ_FWYF01000001.1"/>
</dbReference>
<evidence type="ECO:0000259" key="3">
    <source>
        <dbReference type="PROSITE" id="PS51186"/>
    </source>
</evidence>
<evidence type="ECO:0000256" key="2">
    <source>
        <dbReference type="ARBA" id="ARBA00023315"/>
    </source>
</evidence>
<proteinExistence type="predicted"/>
<dbReference type="Pfam" id="PF13673">
    <property type="entry name" value="Acetyltransf_10"/>
    <property type="match status" value="1"/>
</dbReference>
<evidence type="ECO:0000256" key="1">
    <source>
        <dbReference type="ARBA" id="ARBA00022679"/>
    </source>
</evidence>
<dbReference type="EMBL" id="FWYF01000001">
    <property type="protein sequence ID" value="SMD32720.1"/>
    <property type="molecule type" value="Genomic_DNA"/>
</dbReference>
<sequence length="144" mass="16416">MYTISPLSNVDYLEMIEVWEASVRATHDFLPEARMLELKPLILDQYFDAVQLFGVKEDGKLLGFLGIHETDIEMLFIRPDARRKGVGKALLLHAIENLYCTKVDVNEQNPQAVDFYLYMGFQIVGRSPLDGQGEPYPILHLSLS</sequence>
<protein>
    <submittedName>
        <fullName evidence="4">Putative acetyltransferase</fullName>
    </submittedName>
</protein>
<dbReference type="SUPFAM" id="SSF55729">
    <property type="entry name" value="Acyl-CoA N-acyltransferases (Nat)"/>
    <property type="match status" value="1"/>
</dbReference>
<dbReference type="PROSITE" id="PS51186">
    <property type="entry name" value="GNAT"/>
    <property type="match status" value="1"/>
</dbReference>
<dbReference type="InterPro" id="IPR000182">
    <property type="entry name" value="GNAT_dom"/>
</dbReference>
<reference evidence="4 5" key="1">
    <citation type="submission" date="2017-04" db="EMBL/GenBank/DDBJ databases">
        <authorList>
            <person name="Afonso C.L."/>
            <person name="Miller P.J."/>
            <person name="Scott M.A."/>
            <person name="Spackman E."/>
            <person name="Goraichik I."/>
            <person name="Dimitrov K.M."/>
            <person name="Suarez D.L."/>
            <person name="Swayne D.E."/>
        </authorList>
    </citation>
    <scope>NUCLEOTIDE SEQUENCE [LARGE SCALE GENOMIC DNA]</scope>
    <source>
        <strain evidence="4 5">DSM 26133</strain>
    </source>
</reference>
<evidence type="ECO:0000313" key="4">
    <source>
        <dbReference type="EMBL" id="SMD32720.1"/>
    </source>
</evidence>
<dbReference type="GO" id="GO:0016747">
    <property type="term" value="F:acyltransferase activity, transferring groups other than amino-acyl groups"/>
    <property type="evidence" value="ECO:0007669"/>
    <property type="project" value="InterPro"/>
</dbReference>
<feature type="domain" description="N-acetyltransferase" evidence="3">
    <location>
        <begin position="2"/>
        <end position="144"/>
    </location>
</feature>
<organism evidence="4 5">
    <name type="scientific">Reichenbachiella faecimaris</name>
    <dbReference type="NCBI Taxonomy" id="692418"/>
    <lineage>
        <taxon>Bacteria</taxon>
        <taxon>Pseudomonadati</taxon>
        <taxon>Bacteroidota</taxon>
        <taxon>Cytophagia</taxon>
        <taxon>Cytophagales</taxon>
        <taxon>Reichenbachiellaceae</taxon>
        <taxon>Reichenbachiella</taxon>
    </lineage>
</organism>
<gene>
    <name evidence="4" type="ORF">SAMN04488029_1071</name>
</gene>
<evidence type="ECO:0000313" key="5">
    <source>
        <dbReference type="Proteomes" id="UP000192472"/>
    </source>
</evidence>
<dbReference type="PANTHER" id="PTHR43800">
    <property type="entry name" value="PEPTIDYL-LYSINE N-ACETYLTRANSFERASE YJAB"/>
    <property type="match status" value="1"/>
</dbReference>
<name>A0A1W2G7R0_REIFA</name>
<dbReference type="OrthoDB" id="9789605at2"/>
<dbReference type="Gene3D" id="3.40.630.30">
    <property type="match status" value="1"/>
</dbReference>
<dbReference type="Proteomes" id="UP000192472">
    <property type="component" value="Unassembled WGS sequence"/>
</dbReference>